<dbReference type="PANTHER" id="PTHR11106:SF111">
    <property type="entry name" value="MACRO DOMAIN-CONTAINING PROTEIN"/>
    <property type="match status" value="1"/>
</dbReference>
<organism evidence="2 3">
    <name type="scientific">Echeneis naucrates</name>
    <name type="common">Live sharksucker</name>
    <dbReference type="NCBI Taxonomy" id="173247"/>
    <lineage>
        <taxon>Eukaryota</taxon>
        <taxon>Metazoa</taxon>
        <taxon>Chordata</taxon>
        <taxon>Craniata</taxon>
        <taxon>Vertebrata</taxon>
        <taxon>Euteleostomi</taxon>
        <taxon>Actinopterygii</taxon>
        <taxon>Neopterygii</taxon>
        <taxon>Teleostei</taxon>
        <taxon>Neoteleostei</taxon>
        <taxon>Acanthomorphata</taxon>
        <taxon>Carangaria</taxon>
        <taxon>Carangiformes</taxon>
        <taxon>Echeneidae</taxon>
        <taxon>Echeneis</taxon>
    </lineage>
</organism>
<dbReference type="Pfam" id="PF01661">
    <property type="entry name" value="Macro"/>
    <property type="match status" value="1"/>
</dbReference>
<reference evidence="2" key="3">
    <citation type="submission" date="2025-09" db="UniProtKB">
        <authorList>
            <consortium name="Ensembl"/>
        </authorList>
    </citation>
    <scope>IDENTIFICATION</scope>
</reference>
<evidence type="ECO:0000313" key="2">
    <source>
        <dbReference type="Ensembl" id="ENSENLP00000046907.1"/>
    </source>
</evidence>
<dbReference type="Gene3D" id="3.40.220.10">
    <property type="entry name" value="Leucine Aminopeptidase, subunit E, domain 1"/>
    <property type="match status" value="1"/>
</dbReference>
<evidence type="ECO:0000313" key="3">
    <source>
        <dbReference type="Proteomes" id="UP000472264"/>
    </source>
</evidence>
<dbReference type="InParanoid" id="A0A665WTM8"/>
<protein>
    <recommendedName>
        <fullName evidence="1">Macro domain-containing protein</fullName>
    </recommendedName>
</protein>
<dbReference type="AlphaFoldDB" id="A0A665WTM8"/>
<reference evidence="2" key="2">
    <citation type="submission" date="2025-08" db="UniProtKB">
        <authorList>
            <consortium name="Ensembl"/>
        </authorList>
    </citation>
    <scope>IDENTIFICATION</scope>
</reference>
<dbReference type="PROSITE" id="PS51154">
    <property type="entry name" value="MACRO"/>
    <property type="match status" value="1"/>
</dbReference>
<dbReference type="CDD" id="cd02907">
    <property type="entry name" value="Macro_Af1521_BAL-like"/>
    <property type="match status" value="1"/>
</dbReference>
<accession>A0A665WTM8</accession>
<name>A0A665WTM8_ECHNA</name>
<dbReference type="Proteomes" id="UP000472264">
    <property type="component" value="Chromosome 18"/>
</dbReference>
<dbReference type="InterPro" id="IPR043472">
    <property type="entry name" value="Macro_dom-like"/>
</dbReference>
<dbReference type="SMART" id="SM00506">
    <property type="entry name" value="A1pp"/>
    <property type="match status" value="1"/>
</dbReference>
<proteinExistence type="predicted"/>
<dbReference type="Ensembl" id="ENSENLT00000048046.1">
    <property type="protein sequence ID" value="ENSENLP00000046907.1"/>
    <property type="gene ID" value="ENSENLG00000019866.1"/>
</dbReference>
<keyword evidence="3" id="KW-1185">Reference proteome</keyword>
<reference evidence="2" key="1">
    <citation type="submission" date="2021-04" db="EMBL/GenBank/DDBJ databases">
        <authorList>
            <consortium name="Wellcome Sanger Institute Data Sharing"/>
        </authorList>
    </citation>
    <scope>NUCLEOTIDE SEQUENCE [LARGE SCALE GENOMIC DNA]</scope>
</reference>
<dbReference type="SUPFAM" id="SSF52949">
    <property type="entry name" value="Macro domain-like"/>
    <property type="match status" value="1"/>
</dbReference>
<evidence type="ECO:0000259" key="1">
    <source>
        <dbReference type="PROSITE" id="PS51154"/>
    </source>
</evidence>
<feature type="domain" description="Macro" evidence="1">
    <location>
        <begin position="124"/>
        <end position="306"/>
    </location>
</feature>
<dbReference type="OMA" id="MIDILNC"/>
<dbReference type="PANTHER" id="PTHR11106">
    <property type="entry name" value="GANGLIOSIDE INDUCED DIFFERENTIATION ASSOCIATED PROTEIN 2-RELATED"/>
    <property type="match status" value="1"/>
</dbReference>
<dbReference type="InterPro" id="IPR002589">
    <property type="entry name" value="Macro_dom"/>
</dbReference>
<sequence>MNQVQYRAQAQFGSDSTVSLLGHTREVEELSEAVKQFILQSTVRLPFPELAQELPTFLKEWGFDFSGVTLHPVTSSSGAVMVLEGPTTQVTEVKKRLDALVDCLVQDRIHTGFFLSLRFSEGDAPVASYILSDGLQVLVRQGDITKLEADALVNAANEDLDHCGGVALALSKAGGPEIQRESKALVEHIGKIPTGDVVVTTGGNLLCKKLLHAVGPTAGRADGRERLLLEKAVDTALNLSDTMEFRSVALPCISSGVFGVPLAVCSEAIVSAVKRFGSQGGRSLSKVILIDTKEELARWLSLWLRL</sequence>